<dbReference type="GO" id="GO:0030425">
    <property type="term" value="C:dendrite"/>
    <property type="evidence" value="ECO:0007669"/>
    <property type="project" value="TreeGrafter"/>
</dbReference>
<keyword evidence="5" id="KW-0297">G-protein coupled receptor</keyword>
<feature type="transmembrane region" description="Helical" evidence="9">
    <location>
        <begin position="312"/>
        <end position="334"/>
    </location>
</feature>
<evidence type="ECO:0000256" key="2">
    <source>
        <dbReference type="ARBA" id="ARBA00022475"/>
    </source>
</evidence>
<keyword evidence="12" id="KW-1185">Reference proteome</keyword>
<dbReference type="SUPFAM" id="SSF81321">
    <property type="entry name" value="Family A G protein-coupled receptor-like"/>
    <property type="match status" value="1"/>
</dbReference>
<evidence type="ECO:0000256" key="8">
    <source>
        <dbReference type="ARBA" id="ARBA00023224"/>
    </source>
</evidence>
<feature type="transmembrane region" description="Helical" evidence="9">
    <location>
        <begin position="68"/>
        <end position="91"/>
    </location>
</feature>
<dbReference type="EMBL" id="CAJPVJ010001302">
    <property type="protein sequence ID" value="CAG2164491.1"/>
    <property type="molecule type" value="Genomic_DNA"/>
</dbReference>
<dbReference type="AlphaFoldDB" id="A0A7R9QF00"/>
<feature type="transmembrane region" description="Helical" evidence="9">
    <location>
        <begin position="111"/>
        <end position="134"/>
    </location>
</feature>
<gene>
    <name evidence="11" type="ORF">ONB1V03_LOCUS4043</name>
</gene>
<feature type="transmembrane region" description="Helical" evidence="9">
    <location>
        <begin position="28"/>
        <end position="56"/>
    </location>
</feature>
<keyword evidence="6 9" id="KW-0472">Membrane</keyword>
<evidence type="ECO:0000256" key="3">
    <source>
        <dbReference type="ARBA" id="ARBA00022692"/>
    </source>
</evidence>
<evidence type="ECO:0000256" key="7">
    <source>
        <dbReference type="ARBA" id="ARBA00023170"/>
    </source>
</evidence>
<dbReference type="OrthoDB" id="9894375at2759"/>
<dbReference type="GO" id="GO:0030594">
    <property type="term" value="F:neurotransmitter receptor activity"/>
    <property type="evidence" value="ECO:0007669"/>
    <property type="project" value="TreeGrafter"/>
</dbReference>
<dbReference type="GO" id="GO:0005886">
    <property type="term" value="C:plasma membrane"/>
    <property type="evidence" value="ECO:0007669"/>
    <property type="project" value="UniProtKB-SubCell"/>
</dbReference>
<organism evidence="11">
    <name type="scientific">Oppiella nova</name>
    <dbReference type="NCBI Taxonomy" id="334625"/>
    <lineage>
        <taxon>Eukaryota</taxon>
        <taxon>Metazoa</taxon>
        <taxon>Ecdysozoa</taxon>
        <taxon>Arthropoda</taxon>
        <taxon>Chelicerata</taxon>
        <taxon>Arachnida</taxon>
        <taxon>Acari</taxon>
        <taxon>Acariformes</taxon>
        <taxon>Sarcoptiformes</taxon>
        <taxon>Oribatida</taxon>
        <taxon>Brachypylina</taxon>
        <taxon>Oppioidea</taxon>
        <taxon>Oppiidae</taxon>
        <taxon>Oppiella</taxon>
    </lineage>
</organism>
<keyword evidence="3 9" id="KW-0812">Transmembrane</keyword>
<comment type="subcellular location">
    <subcellularLocation>
        <location evidence="1">Cell membrane</location>
        <topology evidence="1">Multi-pass membrane protein</topology>
    </subcellularLocation>
</comment>
<keyword evidence="7" id="KW-0675">Receptor</keyword>
<evidence type="ECO:0000256" key="6">
    <source>
        <dbReference type="ARBA" id="ARBA00023136"/>
    </source>
</evidence>
<feature type="transmembrane region" description="Helical" evidence="9">
    <location>
        <begin position="272"/>
        <end position="292"/>
    </location>
</feature>
<dbReference type="Proteomes" id="UP000728032">
    <property type="component" value="Unassembled WGS sequence"/>
</dbReference>
<accession>A0A7R9QF00</accession>
<keyword evidence="8" id="KW-0807">Transducer</keyword>
<keyword evidence="4 9" id="KW-1133">Transmembrane helix</keyword>
<proteinExistence type="predicted"/>
<feature type="transmembrane region" description="Helical" evidence="9">
    <location>
        <begin position="155"/>
        <end position="174"/>
    </location>
</feature>
<keyword evidence="2" id="KW-1003">Cell membrane</keyword>
<evidence type="ECO:0000256" key="9">
    <source>
        <dbReference type="SAM" id="Phobius"/>
    </source>
</evidence>
<protein>
    <recommendedName>
        <fullName evidence="10">G-protein coupled receptors family 1 profile domain-containing protein</fullName>
    </recommendedName>
</protein>
<dbReference type="CDD" id="cd00637">
    <property type="entry name" value="7tm_classA_rhodopsin-like"/>
    <property type="match status" value="1"/>
</dbReference>
<dbReference type="PANTHER" id="PTHR24247">
    <property type="entry name" value="5-HYDROXYTRYPTAMINE RECEPTOR"/>
    <property type="match status" value="1"/>
</dbReference>
<evidence type="ECO:0000259" key="10">
    <source>
        <dbReference type="PROSITE" id="PS50262"/>
    </source>
</evidence>
<evidence type="ECO:0000313" key="11">
    <source>
        <dbReference type="EMBL" id="CAD7643262.1"/>
    </source>
</evidence>
<name>A0A7R9QF00_9ACAR</name>
<evidence type="ECO:0000256" key="4">
    <source>
        <dbReference type="ARBA" id="ARBA00022989"/>
    </source>
</evidence>
<dbReference type="GO" id="GO:0004993">
    <property type="term" value="F:G protein-coupled serotonin receptor activity"/>
    <property type="evidence" value="ECO:0007669"/>
    <property type="project" value="TreeGrafter"/>
</dbReference>
<dbReference type="InterPro" id="IPR017452">
    <property type="entry name" value="GPCR_Rhodpsn_7TM"/>
</dbReference>
<sequence length="355" mass="40528">MDYCDSSSVQQFIGTVNNLSGAELVLSLYQYFCPILLTVCLIGLILNTILLIIGNLRCRNKSPIFRLSLNLATTDAINSVIGGTGLLINSYLPRVFGVVLFNTCAQLVFEIFRLSSLVASALHLLAMALVYYRGTTNPLHYRFTIFSSQHLKRNIYLVSILCWTLPIIIFTTYFSSISCQEIQVFIGTGFQSSECDITFMLSFRFRTTITVIFLTPLLVMFVIYAKIFSIIRSREASPKIIIKSDVYKKLFIDYIHDNRFTIFSSQHLKRNIYLVSILCWTLPIIIFTTYFSSISCQGFQSSECDITFMLSFRFRTTITVIFLTPLLVMFVIYAKIFSIIRSREASPKIIIKSDV</sequence>
<dbReference type="PROSITE" id="PS50262">
    <property type="entry name" value="G_PROTEIN_RECEP_F1_2"/>
    <property type="match status" value="1"/>
</dbReference>
<dbReference type="EMBL" id="OC916127">
    <property type="protein sequence ID" value="CAD7643262.1"/>
    <property type="molecule type" value="Genomic_DNA"/>
</dbReference>
<feature type="transmembrane region" description="Helical" evidence="9">
    <location>
        <begin position="209"/>
        <end position="231"/>
    </location>
</feature>
<evidence type="ECO:0000256" key="5">
    <source>
        <dbReference type="ARBA" id="ARBA00023040"/>
    </source>
</evidence>
<dbReference type="GO" id="GO:0045202">
    <property type="term" value="C:synapse"/>
    <property type="evidence" value="ECO:0007669"/>
    <property type="project" value="GOC"/>
</dbReference>
<feature type="non-terminal residue" evidence="11">
    <location>
        <position position="355"/>
    </location>
</feature>
<evidence type="ECO:0000256" key="1">
    <source>
        <dbReference type="ARBA" id="ARBA00004651"/>
    </source>
</evidence>
<evidence type="ECO:0000313" key="12">
    <source>
        <dbReference type="Proteomes" id="UP000728032"/>
    </source>
</evidence>
<dbReference type="Gene3D" id="1.20.1070.10">
    <property type="entry name" value="Rhodopsin 7-helix transmembrane proteins"/>
    <property type="match status" value="2"/>
</dbReference>
<dbReference type="GO" id="GO:0007268">
    <property type="term" value="P:chemical synaptic transmission"/>
    <property type="evidence" value="ECO:0007669"/>
    <property type="project" value="TreeGrafter"/>
</dbReference>
<dbReference type="GO" id="GO:0007187">
    <property type="term" value="P:G protein-coupled receptor signaling pathway, coupled to cyclic nucleotide second messenger"/>
    <property type="evidence" value="ECO:0007669"/>
    <property type="project" value="TreeGrafter"/>
</dbReference>
<reference evidence="11" key="1">
    <citation type="submission" date="2020-11" db="EMBL/GenBank/DDBJ databases">
        <authorList>
            <person name="Tran Van P."/>
        </authorList>
    </citation>
    <scope>NUCLEOTIDE SEQUENCE</scope>
</reference>
<feature type="domain" description="G-protein coupled receptors family 1 profile" evidence="10">
    <location>
        <begin position="46"/>
        <end position="355"/>
    </location>
</feature>